<keyword evidence="4 10" id="KW-0378">Hydrolase</keyword>
<evidence type="ECO:0000256" key="4">
    <source>
        <dbReference type="ARBA" id="ARBA00022801"/>
    </source>
</evidence>
<comment type="similarity">
    <text evidence="1 10">Belongs to the GTP-binding SRP family. SRP54 subfamily.</text>
</comment>
<dbReference type="AlphaFoldDB" id="A0A6M4JBM2"/>
<keyword evidence="5 10" id="KW-0694">RNA-binding</keyword>
<dbReference type="EMBL" id="CP053096">
    <property type="protein sequence ID" value="QJR43775.1"/>
    <property type="molecule type" value="Genomic_DNA"/>
</dbReference>
<keyword evidence="3 10" id="KW-0547">Nucleotide-binding</keyword>
<dbReference type="InterPro" id="IPR004780">
    <property type="entry name" value="SRP"/>
</dbReference>
<dbReference type="Gene3D" id="1.10.260.30">
    <property type="entry name" value="Signal recognition particle, SRP54 subunit, M-domain"/>
    <property type="match status" value="1"/>
</dbReference>
<evidence type="ECO:0000256" key="1">
    <source>
        <dbReference type="ARBA" id="ARBA00005450"/>
    </source>
</evidence>
<evidence type="ECO:0000256" key="3">
    <source>
        <dbReference type="ARBA" id="ARBA00022741"/>
    </source>
</evidence>
<dbReference type="GO" id="GO:0005525">
    <property type="term" value="F:GTP binding"/>
    <property type="evidence" value="ECO:0007669"/>
    <property type="project" value="UniProtKB-UniRule"/>
</dbReference>
<dbReference type="SMART" id="SM00382">
    <property type="entry name" value="AAA"/>
    <property type="match status" value="1"/>
</dbReference>
<evidence type="ECO:0000256" key="9">
    <source>
        <dbReference type="ARBA" id="ARBA00048027"/>
    </source>
</evidence>
<sequence>MFNFLENRIQKSIQKMNKKTIINEEDILEVTRDIKMALLEADVNLRVVKDFVNNVKEKALESRLVGSLNASQQMIKIVHTELQEILGGEVKEIKIDKRPFIIMMTGLQGSGKTTAAAKLAFHFRKKNYVSKPLLVAADIYRPAAVQQLVTLAKSIQVDYFEKGTSDTAQNIVKEALKYAEENKNDFIIIDTAGRLSIDEALMNELVDLKKIVSPNEIFFVADALSGQDIINVATAFNDKLKLTGSIITKLDSDARGGAALSLCKVLNLPIRFIGTGEKISNLDLFYPDRMADRILGMGDVLSLIEKAEEVYDPDQANNMVAKLLKGEFTLDDLMNNLAQMKKLGKMKAILKMIPGLANKISEEKILEAENKMATYEILISSMTMKERKNPKLLKQASRKARILRGSGRSAFEFNRLINDFEAMSKNMNEMAKKVKSGNLSDLAKFGGMGGSGGFGGF</sequence>
<dbReference type="PANTHER" id="PTHR11564">
    <property type="entry name" value="SIGNAL RECOGNITION PARTICLE 54K PROTEIN SRP54"/>
    <property type="match status" value="1"/>
</dbReference>
<accession>A0A6M4JBM2</accession>
<name>A0A6M4JBM2_9MOLU</name>
<dbReference type="InterPro" id="IPR036225">
    <property type="entry name" value="SRP/SRP_N"/>
</dbReference>
<dbReference type="KEGG" id="mmir:HLA87_03235"/>
<evidence type="ECO:0000256" key="5">
    <source>
        <dbReference type="ARBA" id="ARBA00022884"/>
    </source>
</evidence>
<evidence type="ECO:0000313" key="12">
    <source>
        <dbReference type="Proteomes" id="UP000500686"/>
    </source>
</evidence>
<dbReference type="InterPro" id="IPR000897">
    <property type="entry name" value="SRP54_GTPase_dom"/>
</dbReference>
<comment type="function">
    <text evidence="10">Involved in targeting and insertion of nascent membrane proteins into the cytoplasmic membrane. Binds to the hydrophobic signal sequence of the ribosome-nascent chain (RNC) as it emerges from the ribosomes. The SRP-RNC complex is then targeted to the cytoplasmic membrane where it interacts with the SRP receptor FtsY.</text>
</comment>
<feature type="binding site" evidence="10">
    <location>
        <begin position="248"/>
        <end position="251"/>
    </location>
    <ligand>
        <name>GTP</name>
        <dbReference type="ChEBI" id="CHEBI:37565"/>
    </ligand>
</feature>
<dbReference type="Gene3D" id="1.20.120.140">
    <property type="entry name" value="Signal recognition particle SRP54, nucleotide-binding domain"/>
    <property type="match status" value="1"/>
</dbReference>
<keyword evidence="12" id="KW-1185">Reference proteome</keyword>
<dbReference type="SUPFAM" id="SSF47364">
    <property type="entry name" value="Domain of the SRP/SRP receptor G-proteins"/>
    <property type="match status" value="1"/>
</dbReference>
<dbReference type="CDD" id="cd18539">
    <property type="entry name" value="SRP_G"/>
    <property type="match status" value="1"/>
</dbReference>
<dbReference type="GO" id="GO:0006614">
    <property type="term" value="P:SRP-dependent cotranslational protein targeting to membrane"/>
    <property type="evidence" value="ECO:0007669"/>
    <property type="project" value="InterPro"/>
</dbReference>
<comment type="subunit">
    <text evidence="10">Part of the signal recognition particle protein translocation system, which is composed of SRP and FtsY.</text>
</comment>
<dbReference type="SUPFAM" id="SSF47446">
    <property type="entry name" value="Signal peptide-binding domain"/>
    <property type="match status" value="1"/>
</dbReference>
<comment type="catalytic activity">
    <reaction evidence="9 10">
        <text>GTP + H2O = GDP + phosphate + H(+)</text>
        <dbReference type="Rhea" id="RHEA:19669"/>
        <dbReference type="ChEBI" id="CHEBI:15377"/>
        <dbReference type="ChEBI" id="CHEBI:15378"/>
        <dbReference type="ChEBI" id="CHEBI:37565"/>
        <dbReference type="ChEBI" id="CHEBI:43474"/>
        <dbReference type="ChEBI" id="CHEBI:58189"/>
        <dbReference type="EC" id="3.6.5.4"/>
    </reaction>
</comment>
<dbReference type="GO" id="GO:0003924">
    <property type="term" value="F:GTPase activity"/>
    <property type="evidence" value="ECO:0007669"/>
    <property type="project" value="UniProtKB-UniRule"/>
</dbReference>
<dbReference type="InterPro" id="IPR042101">
    <property type="entry name" value="SRP54_N_sf"/>
</dbReference>
<proteinExistence type="inferred from homology"/>
<dbReference type="InterPro" id="IPR022941">
    <property type="entry name" value="SRP54"/>
</dbReference>
<dbReference type="InterPro" id="IPR027417">
    <property type="entry name" value="P-loop_NTPase"/>
</dbReference>
<evidence type="ECO:0000256" key="7">
    <source>
        <dbReference type="ARBA" id="ARBA00023135"/>
    </source>
</evidence>
<evidence type="ECO:0000256" key="6">
    <source>
        <dbReference type="ARBA" id="ARBA00023134"/>
    </source>
</evidence>
<organism evidence="11 12">
    <name type="scientific">Mycoplasma miroungigenitalium</name>
    <dbReference type="NCBI Taxonomy" id="754515"/>
    <lineage>
        <taxon>Bacteria</taxon>
        <taxon>Bacillati</taxon>
        <taxon>Mycoplasmatota</taxon>
        <taxon>Mollicutes</taxon>
        <taxon>Mycoplasmataceae</taxon>
        <taxon>Mycoplasma</taxon>
    </lineage>
</organism>
<dbReference type="InterPro" id="IPR013822">
    <property type="entry name" value="Signal_recog_particl_SRP54_hlx"/>
</dbReference>
<dbReference type="HAMAP" id="MF_00306">
    <property type="entry name" value="SRP54"/>
    <property type="match status" value="1"/>
</dbReference>
<keyword evidence="6 10" id="KW-0342">GTP-binding</keyword>
<evidence type="ECO:0000256" key="10">
    <source>
        <dbReference type="HAMAP-Rule" id="MF_00306"/>
    </source>
</evidence>
<dbReference type="Pfam" id="PF02881">
    <property type="entry name" value="SRP54_N"/>
    <property type="match status" value="1"/>
</dbReference>
<dbReference type="Pfam" id="PF02978">
    <property type="entry name" value="SRP_SPB"/>
    <property type="match status" value="1"/>
</dbReference>
<gene>
    <name evidence="10 11" type="primary">ffh</name>
    <name evidence="11" type="ORF">HLA87_03235</name>
</gene>
<dbReference type="Gene3D" id="3.40.50.300">
    <property type="entry name" value="P-loop containing nucleotide triphosphate hydrolases"/>
    <property type="match status" value="1"/>
</dbReference>
<dbReference type="PANTHER" id="PTHR11564:SF5">
    <property type="entry name" value="SIGNAL RECOGNITION PARTICLE SUBUNIT SRP54"/>
    <property type="match status" value="1"/>
</dbReference>
<reference evidence="11 12" key="1">
    <citation type="submission" date="2020-05" db="EMBL/GenBank/DDBJ databases">
        <title>Novel Mycoplasma species detected in Mirounga angustirostris (northern elephant seal) from the USA.</title>
        <authorList>
            <person name="Volokhov D.V."/>
        </authorList>
    </citation>
    <scope>NUCLEOTIDE SEQUENCE [LARGE SCALE GENOMIC DNA]</scope>
    <source>
        <strain evidence="11 12">Mirounga ES2806-GEN</strain>
    </source>
</reference>
<dbReference type="SMART" id="SM00963">
    <property type="entry name" value="SRP54_N"/>
    <property type="match status" value="1"/>
</dbReference>
<evidence type="ECO:0000256" key="8">
    <source>
        <dbReference type="ARBA" id="ARBA00023274"/>
    </source>
</evidence>
<comment type="subcellular location">
    <subcellularLocation>
        <location evidence="10">Cytoplasm</location>
    </subcellularLocation>
    <text evidence="10">The SRP-RNC complex is targeted to the cytoplasmic membrane.</text>
</comment>
<keyword evidence="7 10" id="KW-0733">Signal recognition particle</keyword>
<dbReference type="NCBIfam" id="TIGR00959">
    <property type="entry name" value="ffh"/>
    <property type="match status" value="1"/>
</dbReference>
<feature type="binding site" evidence="10">
    <location>
        <begin position="190"/>
        <end position="194"/>
    </location>
    <ligand>
        <name>GTP</name>
        <dbReference type="ChEBI" id="CHEBI:37565"/>
    </ligand>
</feature>
<evidence type="ECO:0000313" key="11">
    <source>
        <dbReference type="EMBL" id="QJR43775.1"/>
    </source>
</evidence>
<dbReference type="GO" id="GO:0048500">
    <property type="term" value="C:signal recognition particle"/>
    <property type="evidence" value="ECO:0007669"/>
    <property type="project" value="UniProtKB-UniRule"/>
</dbReference>
<dbReference type="Proteomes" id="UP000500686">
    <property type="component" value="Chromosome"/>
</dbReference>
<protein>
    <recommendedName>
        <fullName evidence="10">Signal recognition particle protein</fullName>
        <ecNumber evidence="10">3.6.5.4</ecNumber>
    </recommendedName>
    <alternativeName>
        <fullName evidence="10">Fifty-four homolog</fullName>
    </alternativeName>
</protein>
<dbReference type="InterPro" id="IPR003593">
    <property type="entry name" value="AAA+_ATPase"/>
</dbReference>
<feature type="binding site" evidence="10">
    <location>
        <begin position="106"/>
        <end position="113"/>
    </location>
    <ligand>
        <name>GTP</name>
        <dbReference type="ChEBI" id="CHEBI:37565"/>
    </ligand>
</feature>
<comment type="domain">
    <text evidence="10">Composed of three domains: the N-terminal N domain, which is responsible for interactions with the ribosome, the central G domain, which binds GTP, and the C-terminal M domain, which binds the RNA and the signal sequence of the RNC.</text>
</comment>
<evidence type="ECO:0000256" key="2">
    <source>
        <dbReference type="ARBA" id="ARBA00022490"/>
    </source>
</evidence>
<dbReference type="InterPro" id="IPR036891">
    <property type="entry name" value="Signal_recog_part_SRP54_M_sf"/>
</dbReference>
<keyword evidence="8 10" id="KW-0687">Ribonucleoprotein</keyword>
<dbReference type="InterPro" id="IPR004125">
    <property type="entry name" value="Signal_recog_particle_SRP54_M"/>
</dbReference>
<dbReference type="PROSITE" id="PS00300">
    <property type="entry name" value="SRP54"/>
    <property type="match status" value="1"/>
</dbReference>
<keyword evidence="2 10" id="KW-0963">Cytoplasm</keyword>
<dbReference type="RefSeq" id="WP_171111882.1">
    <property type="nucleotide sequence ID" value="NZ_CP053096.1"/>
</dbReference>
<dbReference type="EC" id="3.6.5.4" evidence="10"/>
<dbReference type="SMART" id="SM00962">
    <property type="entry name" value="SRP54"/>
    <property type="match status" value="1"/>
</dbReference>
<dbReference type="GO" id="GO:0008312">
    <property type="term" value="F:7S RNA binding"/>
    <property type="evidence" value="ECO:0007669"/>
    <property type="project" value="InterPro"/>
</dbReference>
<dbReference type="SUPFAM" id="SSF52540">
    <property type="entry name" value="P-loop containing nucleoside triphosphate hydrolases"/>
    <property type="match status" value="1"/>
</dbReference>
<dbReference type="Pfam" id="PF00448">
    <property type="entry name" value="SRP54"/>
    <property type="match status" value="1"/>
</dbReference>